<dbReference type="InterPro" id="IPR052512">
    <property type="entry name" value="4CMD/NDH-1_regulator"/>
</dbReference>
<feature type="domain" description="Carboxymuconolactone decarboxylase-like" evidence="1">
    <location>
        <begin position="26"/>
        <end position="101"/>
    </location>
</feature>
<gene>
    <name evidence="2" type="ORF">SAMN05660991_03119</name>
</gene>
<dbReference type="GO" id="GO:0051920">
    <property type="term" value="F:peroxiredoxin activity"/>
    <property type="evidence" value="ECO:0007669"/>
    <property type="project" value="InterPro"/>
</dbReference>
<evidence type="ECO:0000313" key="3">
    <source>
        <dbReference type="Proteomes" id="UP000198960"/>
    </source>
</evidence>
<dbReference type="Proteomes" id="UP000198960">
    <property type="component" value="Unassembled WGS sequence"/>
</dbReference>
<sequence length="257" mass="28924">MTTATTDDVYREVMTVDPPPAAGPDEAARREELFGALWSAPGLGRRERRWVTLVCVGFDTDQQAMDEHVYAALNSGDVSLEEMLEFILHFAVYCGWPKASRMEMVLREQWARIHTERGDEVPEWPMLANETLGDNDWEARLQRGEQEFRDVNLVPAPARNTPYQQAGILNFVFGHLWMRPGLTRRDRRFITVPCVGVGEAPMPILSHVGSALHSGDLTRPEMDEVVRQFTAYAGADRGAVLARAVEDDLLGQMLADR</sequence>
<dbReference type="RefSeq" id="WP_091945227.1">
    <property type="nucleotide sequence ID" value="NZ_FOEE01000009.1"/>
</dbReference>
<dbReference type="EMBL" id="FOEE01000009">
    <property type="protein sequence ID" value="SEP06991.1"/>
    <property type="molecule type" value="Genomic_DNA"/>
</dbReference>
<dbReference type="OrthoDB" id="9802489at2"/>
<dbReference type="SUPFAM" id="SSF69118">
    <property type="entry name" value="AhpD-like"/>
    <property type="match status" value="1"/>
</dbReference>
<proteinExistence type="predicted"/>
<dbReference type="Pfam" id="PF02627">
    <property type="entry name" value="CMD"/>
    <property type="match status" value="1"/>
</dbReference>
<evidence type="ECO:0000259" key="1">
    <source>
        <dbReference type="Pfam" id="PF02627"/>
    </source>
</evidence>
<dbReference type="STRING" id="673521.SAMN05660991_03119"/>
<dbReference type="Gene3D" id="1.20.1290.10">
    <property type="entry name" value="AhpD-like"/>
    <property type="match status" value="1"/>
</dbReference>
<evidence type="ECO:0000313" key="2">
    <source>
        <dbReference type="EMBL" id="SEP06991.1"/>
    </source>
</evidence>
<keyword evidence="3" id="KW-1185">Reference proteome</keyword>
<dbReference type="PANTHER" id="PTHR33570">
    <property type="entry name" value="4-CARBOXYMUCONOLACTONE DECARBOXYLASE FAMILY PROTEIN"/>
    <property type="match status" value="1"/>
</dbReference>
<protein>
    <submittedName>
        <fullName evidence="2">4-carboxymuconolactone decarboxylase</fullName>
    </submittedName>
</protein>
<name>A0A1H8UV07_9ACTN</name>
<dbReference type="PANTHER" id="PTHR33570:SF2">
    <property type="entry name" value="CARBOXYMUCONOLACTONE DECARBOXYLASE-LIKE DOMAIN-CONTAINING PROTEIN"/>
    <property type="match status" value="1"/>
</dbReference>
<dbReference type="AlphaFoldDB" id="A0A1H8UV07"/>
<accession>A0A1H8UV07</accession>
<organism evidence="2 3">
    <name type="scientific">Trujillonella endophytica</name>
    <dbReference type="NCBI Taxonomy" id="673521"/>
    <lineage>
        <taxon>Bacteria</taxon>
        <taxon>Bacillati</taxon>
        <taxon>Actinomycetota</taxon>
        <taxon>Actinomycetes</taxon>
        <taxon>Geodermatophilales</taxon>
        <taxon>Geodermatophilaceae</taxon>
        <taxon>Trujillonella</taxon>
    </lineage>
</organism>
<dbReference type="InterPro" id="IPR029032">
    <property type="entry name" value="AhpD-like"/>
</dbReference>
<dbReference type="InterPro" id="IPR003779">
    <property type="entry name" value="CMD-like"/>
</dbReference>
<reference evidence="3" key="1">
    <citation type="submission" date="2016-10" db="EMBL/GenBank/DDBJ databases">
        <authorList>
            <person name="Varghese N."/>
            <person name="Submissions S."/>
        </authorList>
    </citation>
    <scope>NUCLEOTIDE SEQUENCE [LARGE SCALE GENOMIC DNA]</scope>
    <source>
        <strain evidence="3">DSM 45413</strain>
    </source>
</reference>